<protein>
    <submittedName>
        <fullName evidence="3">Uncharacterized protein</fullName>
    </submittedName>
</protein>
<feature type="transmembrane region" description="Helical" evidence="2">
    <location>
        <begin position="894"/>
        <end position="922"/>
    </location>
</feature>
<evidence type="ECO:0000256" key="2">
    <source>
        <dbReference type="SAM" id="Phobius"/>
    </source>
</evidence>
<keyword evidence="2" id="KW-1133">Transmembrane helix</keyword>
<evidence type="ECO:0000256" key="1">
    <source>
        <dbReference type="SAM" id="MobiDB-lite"/>
    </source>
</evidence>
<proteinExistence type="predicted"/>
<dbReference type="EMBL" id="LCZI01000234">
    <property type="protein sequence ID" value="KKZ67538.1"/>
    <property type="molecule type" value="Genomic_DNA"/>
</dbReference>
<feature type="compositionally biased region" description="Basic and acidic residues" evidence="1">
    <location>
        <begin position="193"/>
        <end position="207"/>
    </location>
</feature>
<evidence type="ECO:0000313" key="4">
    <source>
        <dbReference type="Proteomes" id="UP000034164"/>
    </source>
</evidence>
<comment type="caution">
    <text evidence="3">The sequence shown here is derived from an EMBL/GenBank/DDBJ whole genome shotgun (WGS) entry which is preliminary data.</text>
</comment>
<feature type="compositionally biased region" description="Low complexity" evidence="1">
    <location>
        <begin position="230"/>
        <end position="245"/>
    </location>
</feature>
<feature type="region of interest" description="Disordered" evidence="1">
    <location>
        <begin position="111"/>
        <end position="139"/>
    </location>
</feature>
<evidence type="ECO:0000313" key="3">
    <source>
        <dbReference type="EMBL" id="KKZ67538.1"/>
    </source>
</evidence>
<organism evidence="3 4">
    <name type="scientific">[Emmonsia] crescens</name>
    <dbReference type="NCBI Taxonomy" id="73230"/>
    <lineage>
        <taxon>Eukaryota</taxon>
        <taxon>Fungi</taxon>
        <taxon>Dikarya</taxon>
        <taxon>Ascomycota</taxon>
        <taxon>Pezizomycotina</taxon>
        <taxon>Eurotiomycetes</taxon>
        <taxon>Eurotiomycetidae</taxon>
        <taxon>Onygenales</taxon>
        <taxon>Ajellomycetaceae</taxon>
        <taxon>Emergomyces</taxon>
    </lineage>
</organism>
<feature type="region of interest" description="Disordered" evidence="1">
    <location>
        <begin position="193"/>
        <end position="252"/>
    </location>
</feature>
<dbReference type="Proteomes" id="UP000034164">
    <property type="component" value="Unassembled WGS sequence"/>
</dbReference>
<feature type="region of interest" description="Disordered" evidence="1">
    <location>
        <begin position="356"/>
        <end position="430"/>
    </location>
</feature>
<feature type="region of interest" description="Disordered" evidence="1">
    <location>
        <begin position="772"/>
        <end position="793"/>
    </location>
</feature>
<keyword evidence="2" id="KW-0472">Membrane</keyword>
<dbReference type="VEuPathDB" id="FungiDB:EMCG_06772"/>
<name>A0A0G2IAJ9_9EURO</name>
<dbReference type="OrthoDB" id="5415055at2759"/>
<sequence length="930" mass="103086">MPPFSRVSSSSIASTKPTLLNRREDSVRRKNQRSSSFSAWIPTPLFGQPSGRASPVRSSSLGRGPSAGIAPIFEQKELAEKKGSFRRWGKRKDKKSVTFDDDVGVSLEEFESASGTVRRQKMSASGIFPRTPDSERNCVPDPVTRVDFANRSVPVPGRWVEGHTPSQEGAHRKYWSNLRRQIEENAKFREERYQRQATKNDRTEQVNRSHQRTVSRDDQLTARGANPRTGVVSPSVMSGGSNSGSRDSQEDNMTLQKWRLKGDEWISLEPNEKSPFPLPSGTEIAEPEFPGLQRNKSDPVGLNTSAPPAECAPNLTKSEDKFVVNMPSAREPSPLAMTTQQIVDFQKTIERVHHEGEQMLDPDTLPTPRSITPIGISTPPRRFTTNIKEKILRRKRGAKSPSPPLSSKERPKQDGDNDPATRPNKLVPDIKVASCSDDSGFRKFCGNEGMDQDRTITSQVHTHDLNREPFLGQSGDQEEKCTQISWPRTALCPHCPSPQWMNARDFTVQKLKAFQEAPLNHTADEAEFPGRNQLYYSPTMAQILDVDQTLGGLLRKISRRSTKKESSTENLRRPEVLNCGLQHKLTEQENLPTIITTMTPTSTSTSTTVTSLPPAIDHRQLNHDINPDTNPNTNLSTIPEKTSLRHSGTCCNHPQCRHWSEASSKSAITLNGRLDEDINPGTRSIPLNLNRNMHGSIPISESLSDSSNLQFTKHCGPHIQNGCFNSTMKIHSAQGTLVTTGLGHSPMYLDVVSPMDKGTACQGEGVAKQIAKSGSRGSNPLINQHGGPNIQRRDAQGMKNAYNGDSLDNQNSSNPGALTPAVQFFNYIVREHYTINFLRLAAVQFLTMILHCLQVTLRLCDCCHKFSKTGVLPHAPRNVNDAGILVIDIGRACIYFAIMVVVFTFLARGLGFLATIASWLVWPLKNLGLV</sequence>
<keyword evidence="2" id="KW-0812">Transmembrane</keyword>
<reference evidence="4" key="1">
    <citation type="journal article" date="2015" name="PLoS Genet.">
        <title>The dynamic genome and transcriptome of the human fungal pathogen Blastomyces and close relative Emmonsia.</title>
        <authorList>
            <person name="Munoz J.F."/>
            <person name="Gauthier G.M."/>
            <person name="Desjardins C.A."/>
            <person name="Gallo J.E."/>
            <person name="Holder J."/>
            <person name="Sullivan T.D."/>
            <person name="Marty A.J."/>
            <person name="Carmen J.C."/>
            <person name="Chen Z."/>
            <person name="Ding L."/>
            <person name="Gujja S."/>
            <person name="Magrini V."/>
            <person name="Misas E."/>
            <person name="Mitreva M."/>
            <person name="Priest M."/>
            <person name="Saif S."/>
            <person name="Whiston E.A."/>
            <person name="Young S."/>
            <person name="Zeng Q."/>
            <person name="Goldman W.E."/>
            <person name="Mardis E.R."/>
            <person name="Taylor J.W."/>
            <person name="McEwen J.G."/>
            <person name="Clay O.K."/>
            <person name="Klein B.S."/>
            <person name="Cuomo C.A."/>
        </authorList>
    </citation>
    <scope>NUCLEOTIDE SEQUENCE [LARGE SCALE GENOMIC DNA]</scope>
    <source>
        <strain evidence="4">UAMH 3008</strain>
    </source>
</reference>
<feature type="region of interest" description="Disordered" evidence="1">
    <location>
        <begin position="1"/>
        <end position="75"/>
    </location>
</feature>
<dbReference type="AlphaFoldDB" id="A0A0G2IAJ9"/>
<feature type="compositionally biased region" description="Polar residues" evidence="1">
    <location>
        <begin position="1"/>
        <end position="18"/>
    </location>
</feature>
<gene>
    <name evidence="3" type="ORF">EMCG_06772</name>
</gene>
<accession>A0A0G2IAJ9</accession>